<keyword evidence="3" id="KW-1185">Reference proteome</keyword>
<reference evidence="2 3" key="1">
    <citation type="journal article" date="2019" name="Int. J. Syst. Evol. Microbiol.">
        <title>The Global Catalogue of Microorganisms (GCM) 10K type strain sequencing project: providing services to taxonomists for standard genome sequencing and annotation.</title>
        <authorList>
            <consortium name="The Broad Institute Genomics Platform"/>
            <consortium name="The Broad Institute Genome Sequencing Center for Infectious Disease"/>
            <person name="Wu L."/>
            <person name="Ma J."/>
        </authorList>
    </citation>
    <scope>NUCLEOTIDE SEQUENCE [LARGE SCALE GENOMIC DNA]</scope>
    <source>
        <strain evidence="2 3">JCM 13813</strain>
    </source>
</reference>
<dbReference type="EMBL" id="BAAAMQ010000010">
    <property type="protein sequence ID" value="GAA2107947.1"/>
    <property type="molecule type" value="Genomic_DNA"/>
</dbReference>
<feature type="region of interest" description="Disordered" evidence="1">
    <location>
        <begin position="136"/>
        <end position="158"/>
    </location>
</feature>
<organism evidence="2 3">
    <name type="scientific">Nocardioides furvisabuli</name>
    <dbReference type="NCBI Taxonomy" id="375542"/>
    <lineage>
        <taxon>Bacteria</taxon>
        <taxon>Bacillati</taxon>
        <taxon>Actinomycetota</taxon>
        <taxon>Actinomycetes</taxon>
        <taxon>Propionibacteriales</taxon>
        <taxon>Nocardioidaceae</taxon>
        <taxon>Nocardioides</taxon>
    </lineage>
</organism>
<evidence type="ECO:0000313" key="3">
    <source>
        <dbReference type="Proteomes" id="UP001501161"/>
    </source>
</evidence>
<evidence type="ECO:0000256" key="1">
    <source>
        <dbReference type="SAM" id="MobiDB-lite"/>
    </source>
</evidence>
<gene>
    <name evidence="2" type="ORF">GCM10009726_21920</name>
</gene>
<comment type="caution">
    <text evidence="2">The sequence shown here is derived from an EMBL/GenBank/DDBJ whole genome shotgun (WGS) entry which is preliminary data.</text>
</comment>
<name>A0ABN2XBH9_9ACTN</name>
<sequence length="255" mass="27811">MEDEGVDRVLVHFKAVAGERLQHDPFELGDVVRGVGRLYGVELQQPGLRGGLRERVPDETALVDLGALDAQRLAVADEDEPVLGEEDASPAEVALDRRRADLEALGELVDVDGGPRRHQITQHLVQALGRPQGFRRVGERHERGRRRPGSGPQPVAPVRRLDEAGTGRFVECRDVVAHAARRNAEVGGQVSGRHPRARPAQPSDQSLVPIHRHLTFIAPRRGTSVARQCGAGVVSAFRNRGKWCGGRRAEVAARS</sequence>
<proteinExistence type="predicted"/>
<evidence type="ECO:0000313" key="2">
    <source>
        <dbReference type="EMBL" id="GAA2107947.1"/>
    </source>
</evidence>
<protein>
    <submittedName>
        <fullName evidence="2">Uncharacterized protein</fullName>
    </submittedName>
</protein>
<feature type="region of interest" description="Disordered" evidence="1">
    <location>
        <begin position="186"/>
        <end position="206"/>
    </location>
</feature>
<accession>A0ABN2XBH9</accession>
<dbReference type="Proteomes" id="UP001501161">
    <property type="component" value="Unassembled WGS sequence"/>
</dbReference>